<dbReference type="Gene3D" id="3.30.413.10">
    <property type="entry name" value="Sulfite Reductase Hemoprotein, domain 1"/>
    <property type="match status" value="1"/>
</dbReference>
<comment type="similarity">
    <text evidence="7">Belongs to the IspG family.</text>
</comment>
<keyword evidence="6 7" id="KW-0414">Isoprene biosynthesis</keyword>
<feature type="binding site" evidence="7">
    <location>
        <position position="304"/>
    </location>
    <ligand>
        <name>[4Fe-4S] cluster</name>
        <dbReference type="ChEBI" id="CHEBI:49883"/>
    </ligand>
</feature>
<dbReference type="InterPro" id="IPR011005">
    <property type="entry name" value="Dihydropteroate_synth-like_sf"/>
</dbReference>
<comment type="catalytic activity">
    <reaction evidence="7">
        <text>(2E)-4-hydroxy-3-methylbut-2-enyl diphosphate + oxidized [flavodoxin] + H2O + 2 H(+) = 2-C-methyl-D-erythritol 2,4-cyclic diphosphate + reduced [flavodoxin]</text>
        <dbReference type="Rhea" id="RHEA:43604"/>
        <dbReference type="Rhea" id="RHEA-COMP:10622"/>
        <dbReference type="Rhea" id="RHEA-COMP:10623"/>
        <dbReference type="ChEBI" id="CHEBI:15377"/>
        <dbReference type="ChEBI" id="CHEBI:15378"/>
        <dbReference type="ChEBI" id="CHEBI:57618"/>
        <dbReference type="ChEBI" id="CHEBI:58210"/>
        <dbReference type="ChEBI" id="CHEBI:58483"/>
        <dbReference type="ChEBI" id="CHEBI:128753"/>
        <dbReference type="EC" id="1.17.7.3"/>
    </reaction>
</comment>
<dbReference type="InterPro" id="IPR058578">
    <property type="entry name" value="IspG_TIM"/>
</dbReference>
<organism evidence="10 11">
    <name type="scientific">Caldicellulosiruptor bescii</name>
    <name type="common">Anaerocellum thermophilum</name>
    <dbReference type="NCBI Taxonomy" id="31899"/>
    <lineage>
        <taxon>Bacteria</taxon>
        <taxon>Bacillati</taxon>
        <taxon>Bacillota</taxon>
        <taxon>Bacillota incertae sedis</taxon>
        <taxon>Caldicellulosiruptorales</taxon>
        <taxon>Caldicellulosiruptoraceae</taxon>
        <taxon>Caldicellulosiruptor</taxon>
    </lineage>
</organism>
<keyword evidence="4 7" id="KW-0408">Iron</keyword>
<comment type="pathway">
    <text evidence="7">Isoprenoid biosynthesis; isopentenyl diphosphate biosynthesis via DXP pathway; isopentenyl diphosphate from 1-deoxy-D-xylulose 5-phosphate: step 5/6.</text>
</comment>
<dbReference type="InterPro" id="IPR016425">
    <property type="entry name" value="IspG_bac"/>
</dbReference>
<dbReference type="PANTHER" id="PTHR30454:SF0">
    <property type="entry name" value="4-HYDROXY-3-METHYLBUT-2-EN-1-YL DIPHOSPHATE SYNTHASE (FERREDOXIN), CHLOROPLASTIC"/>
    <property type="match status" value="1"/>
</dbReference>
<feature type="domain" description="IspG TIM-barrel" evidence="8">
    <location>
        <begin position="5"/>
        <end position="244"/>
    </location>
</feature>
<evidence type="ECO:0000256" key="4">
    <source>
        <dbReference type="ARBA" id="ARBA00023004"/>
    </source>
</evidence>
<evidence type="ECO:0000256" key="2">
    <source>
        <dbReference type="ARBA" id="ARBA00022723"/>
    </source>
</evidence>
<evidence type="ECO:0000259" key="8">
    <source>
        <dbReference type="Pfam" id="PF04551"/>
    </source>
</evidence>
<evidence type="ECO:0000256" key="3">
    <source>
        <dbReference type="ARBA" id="ARBA00023002"/>
    </source>
</evidence>
<dbReference type="EMBL" id="FXXC01000001">
    <property type="protein sequence ID" value="SMR92885.1"/>
    <property type="molecule type" value="Genomic_DNA"/>
</dbReference>
<gene>
    <name evidence="7" type="primary">ispG</name>
    <name evidence="10" type="ORF">SAMN05216240_1265</name>
</gene>
<keyword evidence="1 7" id="KW-0004">4Fe-4S</keyword>
<comment type="caution">
    <text evidence="10">The sequence shown here is derived from an EMBL/GenBank/DDBJ whole genome shotgun (WGS) entry which is preliminary data.</text>
</comment>
<dbReference type="PANTHER" id="PTHR30454">
    <property type="entry name" value="4-HYDROXY-3-METHYLBUT-2-EN-1-YL DIPHOSPHATE SYNTHASE"/>
    <property type="match status" value="1"/>
</dbReference>
<evidence type="ECO:0000256" key="5">
    <source>
        <dbReference type="ARBA" id="ARBA00023014"/>
    </source>
</evidence>
<keyword evidence="2 7" id="KW-0479">Metal-binding</keyword>
<feature type="binding site" evidence="7">
    <location>
        <position position="297"/>
    </location>
    <ligand>
        <name>[4Fe-4S] cluster</name>
        <dbReference type="ChEBI" id="CHEBI:49883"/>
    </ligand>
</feature>
<comment type="cofactor">
    <cofactor evidence="7">
        <name>[4Fe-4S] cluster</name>
        <dbReference type="ChEBI" id="CHEBI:49883"/>
    </cofactor>
    <text evidence="7">Binds 1 [4Fe-4S] cluster.</text>
</comment>
<protein>
    <recommendedName>
        <fullName evidence="7">4-hydroxy-3-methylbut-2-en-1-yl diphosphate synthase (flavodoxin)</fullName>
        <ecNumber evidence="7">1.17.7.3</ecNumber>
    </recommendedName>
    <alternativeName>
        <fullName evidence="7">1-hydroxy-2-methyl-2-(E)-butenyl 4-diphosphate synthase</fullName>
    </alternativeName>
</protein>
<dbReference type="PIRSF" id="PIRSF004640">
    <property type="entry name" value="IspG"/>
    <property type="match status" value="1"/>
</dbReference>
<dbReference type="NCBIfam" id="TIGR00612">
    <property type="entry name" value="ispG_gcpE"/>
    <property type="match status" value="1"/>
</dbReference>
<dbReference type="Gene3D" id="3.20.20.20">
    <property type="entry name" value="Dihydropteroate synthase-like"/>
    <property type="match status" value="1"/>
</dbReference>
<evidence type="ECO:0000259" key="9">
    <source>
        <dbReference type="Pfam" id="PF26540"/>
    </source>
</evidence>
<dbReference type="SUPFAM" id="SSF56014">
    <property type="entry name" value="Nitrite and sulphite reductase 4Fe-4S domain-like"/>
    <property type="match status" value="1"/>
</dbReference>
<accession>A0ABY1S858</accession>
<dbReference type="EC" id="1.17.7.3" evidence="7"/>
<keyword evidence="5 7" id="KW-0411">Iron-sulfur</keyword>
<reference evidence="10 11" key="1">
    <citation type="submission" date="2017-05" db="EMBL/GenBank/DDBJ databases">
        <authorList>
            <person name="Varghese N."/>
            <person name="Submissions S."/>
        </authorList>
    </citation>
    <scope>NUCLEOTIDE SEQUENCE [LARGE SCALE GENOMIC DNA]</scope>
    <source>
        <strain evidence="10 11">MACB1020</strain>
    </source>
</reference>
<dbReference type="InterPro" id="IPR045854">
    <property type="entry name" value="NO2/SO3_Rdtase_4Fe4S_sf"/>
</dbReference>
<dbReference type="GeneID" id="31773165"/>
<proteinExistence type="inferred from homology"/>
<name>A0ABY1S858_CALBS</name>
<sequence>MKLLTKKVRIGNLYIGGGEPIRIQSMTNTKTKDVEATVEQILSLESLGCDIIRVAVPDLDSAKAISKIKSRIHIPLVADIHFDYKLALEAIYNGADKIRINPGNIGNERKVQEIAKEAKRYGIAVRVGANSGSLPKDILQKYKSPVPEAIVEAAIYQVKLLEKFDFDNIVVSVKSSDVLTTIKSYEILSQNLNYPLHVGLTEAGTFVAGTVKSSIAIGYLLLRGIGDTIRVSLTDSPEKEVIVAKEILKSLNLRKGVKIVSCPTCARCNVDLLKIADEVEKRIQNLDLDITVAIMGCAVNGPGEAKEADVGVACGVGEGLLFKKGKIIRKVKENEIVDELVKEIYSLS</sequence>
<dbReference type="Pfam" id="PF04551">
    <property type="entry name" value="GcpE"/>
    <property type="match status" value="1"/>
</dbReference>
<keyword evidence="11" id="KW-1185">Reference proteome</keyword>
<feature type="domain" description="IspG C-terminal" evidence="9">
    <location>
        <begin position="258"/>
        <end position="344"/>
    </location>
</feature>
<dbReference type="Proteomes" id="UP000196803">
    <property type="component" value="Unassembled WGS sequence"/>
</dbReference>
<dbReference type="Pfam" id="PF26540">
    <property type="entry name" value="GcpE_C"/>
    <property type="match status" value="1"/>
</dbReference>
<comment type="function">
    <text evidence="7">Converts 2C-methyl-D-erythritol 2,4-cyclodiphosphate (ME-2,4cPP) into 1-hydroxy-2-methyl-2-(E)-butenyl 4-diphosphate.</text>
</comment>
<keyword evidence="3 7" id="KW-0560">Oxidoreductase</keyword>
<dbReference type="InterPro" id="IPR058579">
    <property type="entry name" value="IspG_C"/>
</dbReference>
<evidence type="ECO:0000256" key="6">
    <source>
        <dbReference type="ARBA" id="ARBA00023229"/>
    </source>
</evidence>
<evidence type="ECO:0000256" key="1">
    <source>
        <dbReference type="ARBA" id="ARBA00022485"/>
    </source>
</evidence>
<evidence type="ECO:0000313" key="10">
    <source>
        <dbReference type="EMBL" id="SMR92885.1"/>
    </source>
</evidence>
<feature type="binding site" evidence="7">
    <location>
        <position position="265"/>
    </location>
    <ligand>
        <name>[4Fe-4S] cluster</name>
        <dbReference type="ChEBI" id="CHEBI:49883"/>
    </ligand>
</feature>
<dbReference type="HAMAP" id="MF_00159">
    <property type="entry name" value="IspG"/>
    <property type="match status" value="1"/>
</dbReference>
<dbReference type="SUPFAM" id="SSF51717">
    <property type="entry name" value="Dihydropteroate synthetase-like"/>
    <property type="match status" value="1"/>
</dbReference>
<dbReference type="InterPro" id="IPR004588">
    <property type="entry name" value="IspG_bac-typ"/>
</dbReference>
<dbReference type="RefSeq" id="WP_015908199.1">
    <property type="nucleotide sequence ID" value="NZ_FUZJ01000001.1"/>
</dbReference>
<dbReference type="NCBIfam" id="NF001540">
    <property type="entry name" value="PRK00366.1"/>
    <property type="match status" value="1"/>
</dbReference>
<evidence type="ECO:0000313" key="11">
    <source>
        <dbReference type="Proteomes" id="UP000196803"/>
    </source>
</evidence>
<evidence type="ECO:0000256" key="7">
    <source>
        <dbReference type="HAMAP-Rule" id="MF_00159"/>
    </source>
</evidence>
<feature type="binding site" evidence="7">
    <location>
        <position position="262"/>
    </location>
    <ligand>
        <name>[4Fe-4S] cluster</name>
        <dbReference type="ChEBI" id="CHEBI:49883"/>
    </ligand>
</feature>